<evidence type="ECO:0000313" key="2">
    <source>
        <dbReference type="EMBL" id="WCG21776.1"/>
    </source>
</evidence>
<dbReference type="InterPro" id="IPR025164">
    <property type="entry name" value="Toastrack_DUF4097"/>
</dbReference>
<name>A0AAE9XG72_9ENTE</name>
<dbReference type="Pfam" id="PF13349">
    <property type="entry name" value="DUF4097"/>
    <property type="match status" value="1"/>
</dbReference>
<sequence>MKKLDKWLLIIGTFTIILGAVGSAYTFQSLKKERLKQQLPLSDTLVDATLDLTDLPYENISIYQTEQTAFEFQEQGLPRNIKVKATTKDNQSIVQFDWQKSRQNKTSHIVFSDYDKLDIYVPAHLESLHISSGQSKLKDVYIADLTLKTLTYQLNAASLSTQAIHTDNFDVNYHGNALSLENNQVMDEMTLNGVAQHLFVQGTRAKNVTSHIETQHNTWRDIQAEKTTIDQKKGETTFFNPTHNVALTSKSGPINVYLEEQPDSLDIHSSYGDLTLIVPIANEKQFDELLHPQENEKVKLNTLKGKQYLYYSYPDKEQQFILSNKKSLTKEERDEYRVYSTPYEIIWENLRGEDD</sequence>
<dbReference type="EMBL" id="CP116507">
    <property type="protein sequence ID" value="WCG21776.1"/>
    <property type="molecule type" value="Genomic_DNA"/>
</dbReference>
<evidence type="ECO:0000259" key="1">
    <source>
        <dbReference type="Pfam" id="PF13349"/>
    </source>
</evidence>
<feature type="domain" description="DUF4097" evidence="1">
    <location>
        <begin position="78"/>
        <end position="282"/>
    </location>
</feature>
<evidence type="ECO:0000313" key="3">
    <source>
        <dbReference type="Proteomes" id="UP001179600"/>
    </source>
</evidence>
<protein>
    <submittedName>
        <fullName evidence="2">DUF4097 family beta strand repeat-containing protein</fullName>
    </submittedName>
</protein>
<reference evidence="2" key="1">
    <citation type="submission" date="2023-01" db="EMBL/GenBank/DDBJ databases">
        <title>Oxazolidinone resistance genes in florfenicol resistant enterococci from beef cattle and veal calves at slaughter.</title>
        <authorList>
            <person name="Biggel M."/>
        </authorList>
    </citation>
    <scope>NUCLEOTIDE SEQUENCE</scope>
    <source>
        <strain evidence="2">K204-1</strain>
    </source>
</reference>
<accession>A0AAE9XG72</accession>
<proteinExistence type="predicted"/>
<organism evidence="2 3">
    <name type="scientific">Vagococcus lutrae</name>
    <dbReference type="NCBI Taxonomy" id="81947"/>
    <lineage>
        <taxon>Bacteria</taxon>
        <taxon>Bacillati</taxon>
        <taxon>Bacillota</taxon>
        <taxon>Bacilli</taxon>
        <taxon>Lactobacillales</taxon>
        <taxon>Enterococcaceae</taxon>
        <taxon>Vagococcus</taxon>
    </lineage>
</organism>
<dbReference type="RefSeq" id="WP_272162966.1">
    <property type="nucleotide sequence ID" value="NZ_CP116507.1"/>
</dbReference>
<gene>
    <name evidence="2" type="ORF">PML95_05050</name>
</gene>
<dbReference type="Proteomes" id="UP001179600">
    <property type="component" value="Chromosome"/>
</dbReference>
<dbReference type="AlphaFoldDB" id="A0AAE9XG72"/>